<dbReference type="InterPro" id="IPR019533">
    <property type="entry name" value="Peptidase_S26"/>
</dbReference>
<dbReference type="PANTHER" id="PTHR12383">
    <property type="entry name" value="PROTEASE FAMILY S26 MITOCHONDRIAL INNER MEMBRANE PROTEASE-RELATED"/>
    <property type="match status" value="1"/>
</dbReference>
<protein>
    <submittedName>
        <fullName evidence="5">Nickel-type superoxide dismutase maturation protease</fullName>
    </submittedName>
</protein>
<keyword evidence="3" id="KW-0472">Membrane</keyword>
<dbReference type="InterPro" id="IPR015927">
    <property type="entry name" value="Peptidase_S24_S26A/B/C"/>
</dbReference>
<dbReference type="InterPro" id="IPR014124">
    <property type="entry name" value="Pept_S26A_Sod_Ni_maturase"/>
</dbReference>
<comment type="subcellular location">
    <subcellularLocation>
        <location evidence="1">Endomembrane system</location>
    </subcellularLocation>
</comment>
<proteinExistence type="predicted"/>
<dbReference type="CDD" id="cd06530">
    <property type="entry name" value="S26_SPase_I"/>
    <property type="match status" value="1"/>
</dbReference>
<dbReference type="EMBL" id="VXPY01000030">
    <property type="protein sequence ID" value="MYD89606.1"/>
    <property type="molecule type" value="Genomic_DNA"/>
</dbReference>
<evidence type="ECO:0000259" key="4">
    <source>
        <dbReference type="Pfam" id="PF00717"/>
    </source>
</evidence>
<name>A0A6B1DRU7_9CHLR</name>
<dbReference type="NCBIfam" id="TIGR02754">
    <property type="entry name" value="sod_Ni_protease"/>
    <property type="match status" value="1"/>
</dbReference>
<sequence>MSLSTPPPETGTDIGWAERNVLPGDVRSAPYKPLPTAGRRELILRLCNLRRKIRVRGPSMLPEFAPGDELFLDPRAYRRRAPRVGDVVMARHPQAPQEIILKRVAFVSPDGRVFLRGDNPQVSTDSRTLGLFPPERILGRVTSRYLPA</sequence>
<feature type="domain" description="Peptidase S24/S26A/S26B/S26C" evidence="4">
    <location>
        <begin position="53"/>
        <end position="125"/>
    </location>
</feature>
<dbReference type="AlphaFoldDB" id="A0A6B1DRU7"/>
<dbReference type="Pfam" id="PF00717">
    <property type="entry name" value="Peptidase_S24"/>
    <property type="match status" value="1"/>
</dbReference>
<keyword evidence="5" id="KW-0645">Protease</keyword>
<organism evidence="5">
    <name type="scientific">Caldilineaceae bacterium SB0662_bin_9</name>
    <dbReference type="NCBI Taxonomy" id="2605258"/>
    <lineage>
        <taxon>Bacteria</taxon>
        <taxon>Bacillati</taxon>
        <taxon>Chloroflexota</taxon>
        <taxon>Caldilineae</taxon>
        <taxon>Caldilineales</taxon>
        <taxon>Caldilineaceae</taxon>
    </lineage>
</organism>
<dbReference type="SUPFAM" id="SSF51306">
    <property type="entry name" value="LexA/Signal peptidase"/>
    <property type="match status" value="1"/>
</dbReference>
<reference evidence="5" key="1">
    <citation type="submission" date="2019-09" db="EMBL/GenBank/DDBJ databases">
        <title>Characterisation of the sponge microbiome using genome-centric metagenomics.</title>
        <authorList>
            <person name="Engelberts J.P."/>
            <person name="Robbins S.J."/>
            <person name="De Goeij J.M."/>
            <person name="Aranda M."/>
            <person name="Bell S.C."/>
            <person name="Webster N.S."/>
        </authorList>
    </citation>
    <scope>NUCLEOTIDE SEQUENCE</scope>
    <source>
        <strain evidence="5">SB0662_bin_9</strain>
    </source>
</reference>
<dbReference type="GO" id="GO:0012505">
    <property type="term" value="C:endomembrane system"/>
    <property type="evidence" value="ECO:0007669"/>
    <property type="project" value="UniProtKB-SubCell"/>
</dbReference>
<dbReference type="Gene3D" id="2.10.109.10">
    <property type="entry name" value="Umud Fragment, subunit A"/>
    <property type="match status" value="1"/>
</dbReference>
<dbReference type="InterPro" id="IPR052064">
    <property type="entry name" value="Mito_IMP1_subunit"/>
</dbReference>
<keyword evidence="2" id="KW-0378">Hydrolase</keyword>
<comment type="caution">
    <text evidence="5">The sequence shown here is derived from an EMBL/GenBank/DDBJ whole genome shotgun (WGS) entry which is preliminary data.</text>
</comment>
<evidence type="ECO:0000313" key="5">
    <source>
        <dbReference type="EMBL" id="MYD89606.1"/>
    </source>
</evidence>
<dbReference type="GO" id="GO:0004252">
    <property type="term" value="F:serine-type endopeptidase activity"/>
    <property type="evidence" value="ECO:0007669"/>
    <property type="project" value="InterPro"/>
</dbReference>
<evidence type="ECO:0000256" key="3">
    <source>
        <dbReference type="ARBA" id="ARBA00023136"/>
    </source>
</evidence>
<accession>A0A6B1DRU7</accession>
<gene>
    <name evidence="5" type="primary">sodX</name>
    <name evidence="5" type="ORF">F4Y08_04580</name>
</gene>
<dbReference type="InterPro" id="IPR036286">
    <property type="entry name" value="LexA/Signal_pep-like_sf"/>
</dbReference>
<dbReference type="PANTHER" id="PTHR12383:SF16">
    <property type="entry name" value="MITOCHONDRIAL INNER MEMBRANE PROTEASE SUBUNIT 1"/>
    <property type="match status" value="1"/>
</dbReference>
<evidence type="ECO:0000256" key="2">
    <source>
        <dbReference type="ARBA" id="ARBA00022801"/>
    </source>
</evidence>
<dbReference type="GO" id="GO:0006465">
    <property type="term" value="P:signal peptide processing"/>
    <property type="evidence" value="ECO:0007669"/>
    <property type="project" value="InterPro"/>
</dbReference>
<evidence type="ECO:0000256" key="1">
    <source>
        <dbReference type="ARBA" id="ARBA00004308"/>
    </source>
</evidence>